<dbReference type="InterPro" id="IPR012320">
    <property type="entry name" value="SHD_dom"/>
</dbReference>
<dbReference type="RefSeq" id="XP_034153248.1">
    <property type="nucleotide sequence ID" value="XM_034297357.1"/>
</dbReference>
<evidence type="ECO:0000256" key="5">
    <source>
        <dbReference type="SAM" id="MobiDB-lite"/>
    </source>
</evidence>
<feature type="compositionally biased region" description="Low complexity" evidence="5">
    <location>
        <begin position="39"/>
        <end position="52"/>
    </location>
</feature>
<evidence type="ECO:0000259" key="7">
    <source>
        <dbReference type="PROSITE" id="PS51072"/>
    </source>
</evidence>
<feature type="domain" description="SHD" evidence="6">
    <location>
        <begin position="419"/>
        <end position="552"/>
    </location>
</feature>
<dbReference type="GO" id="GO:0006897">
    <property type="term" value="P:endocytosis"/>
    <property type="evidence" value="ECO:0007669"/>
    <property type="project" value="UniProtKB-KW"/>
</dbReference>
<reference evidence="8" key="3">
    <citation type="submission" date="2025-08" db="UniProtKB">
        <authorList>
            <consortium name="Ensembl"/>
        </authorList>
    </citation>
    <scope>IDENTIFICATION</scope>
</reference>
<feature type="region of interest" description="Disordered" evidence="5">
    <location>
        <begin position="26"/>
        <end position="158"/>
    </location>
</feature>
<dbReference type="Pfam" id="PF12016">
    <property type="entry name" value="Stonin2_N"/>
    <property type="match status" value="1"/>
</dbReference>
<dbReference type="PANTHER" id="PTHR10529">
    <property type="entry name" value="AP COMPLEX SUBUNIT MU"/>
    <property type="match status" value="1"/>
</dbReference>
<organism evidence="8 9">
    <name type="scientific">Esox lucius</name>
    <name type="common">Northern pike</name>
    <dbReference type="NCBI Taxonomy" id="8010"/>
    <lineage>
        <taxon>Eukaryota</taxon>
        <taxon>Metazoa</taxon>
        <taxon>Chordata</taxon>
        <taxon>Craniata</taxon>
        <taxon>Vertebrata</taxon>
        <taxon>Euteleostomi</taxon>
        <taxon>Actinopterygii</taxon>
        <taxon>Neopterygii</taxon>
        <taxon>Teleostei</taxon>
        <taxon>Protacanthopterygii</taxon>
        <taxon>Esociformes</taxon>
        <taxon>Esocidae</taxon>
        <taxon>Esox</taxon>
    </lineage>
</organism>
<protein>
    <recommendedName>
        <fullName evidence="4">Stonin-2</fullName>
    </recommendedName>
</protein>
<feature type="compositionally biased region" description="Polar residues" evidence="5">
    <location>
        <begin position="100"/>
        <end position="132"/>
    </location>
</feature>
<dbReference type="GO" id="GO:0045202">
    <property type="term" value="C:synapse"/>
    <property type="evidence" value="ECO:0007669"/>
    <property type="project" value="UniProtKB-SubCell"/>
</dbReference>
<dbReference type="Pfam" id="PF00928">
    <property type="entry name" value="Adap_comp_sub"/>
    <property type="match status" value="1"/>
</dbReference>
<comment type="subcellular location">
    <subcellularLocation>
        <location evidence="4">Synapse</location>
        <location evidence="4">Synaptosome</location>
    </subcellularLocation>
    <subcellularLocation>
        <location evidence="4">Cytoplasm</location>
    </subcellularLocation>
</comment>
<dbReference type="GeneTree" id="ENSGT00940000159392"/>
<evidence type="ECO:0000313" key="9">
    <source>
        <dbReference type="Proteomes" id="UP000265140"/>
    </source>
</evidence>
<gene>
    <name evidence="8" type="primary">STON2</name>
</gene>
<dbReference type="STRING" id="8010.ENSELUP00000037526"/>
<dbReference type="Bgee" id="ENSELUG00000017202">
    <property type="expression patterns" value="Expressed in nose and 14 other cell types or tissues"/>
</dbReference>
<dbReference type="GO" id="GO:0030100">
    <property type="term" value="P:regulation of endocytosis"/>
    <property type="evidence" value="ECO:0007669"/>
    <property type="project" value="UniProtKB-UniRule"/>
</dbReference>
<evidence type="ECO:0000256" key="4">
    <source>
        <dbReference type="PIRNR" id="PIRNR037099"/>
    </source>
</evidence>
<feature type="compositionally biased region" description="Polar residues" evidence="5">
    <location>
        <begin position="142"/>
        <end position="154"/>
    </location>
</feature>
<feature type="region of interest" description="Disordered" evidence="5">
    <location>
        <begin position="880"/>
        <end position="899"/>
    </location>
</feature>
<evidence type="ECO:0000256" key="2">
    <source>
        <dbReference type="ARBA" id="ARBA00022490"/>
    </source>
</evidence>
<dbReference type="PROSITE" id="PS51072">
    <property type="entry name" value="MHD"/>
    <property type="match status" value="1"/>
</dbReference>
<dbReference type="RefSeq" id="XP_010876902.2">
    <property type="nucleotide sequence ID" value="XM_010878600.5"/>
</dbReference>
<evidence type="ECO:0000259" key="6">
    <source>
        <dbReference type="PROSITE" id="PS51070"/>
    </source>
</evidence>
<dbReference type="InterPro" id="IPR050431">
    <property type="entry name" value="Adaptor_comp_med_subunit"/>
</dbReference>
<reference evidence="8" key="4">
    <citation type="submission" date="2025-09" db="UniProtKB">
        <authorList>
            <consortium name="Ensembl"/>
        </authorList>
    </citation>
    <scope>IDENTIFICATION</scope>
</reference>
<dbReference type="Ensembl" id="ENSELUT00000027133.3">
    <property type="protein sequence ID" value="ENSELUP00000017517.3"/>
    <property type="gene ID" value="ENSELUG00000017202.3"/>
</dbReference>
<evidence type="ECO:0000256" key="1">
    <source>
        <dbReference type="ARBA" id="ARBA00005579"/>
    </source>
</evidence>
<dbReference type="AlphaFoldDB" id="A0A3P8YN02"/>
<accession>A0A3P8YN02</accession>
<feature type="compositionally biased region" description="Polar residues" evidence="5">
    <location>
        <begin position="73"/>
        <end position="93"/>
    </location>
</feature>
<dbReference type="Proteomes" id="UP000265140">
    <property type="component" value="Chromosome 15"/>
</dbReference>
<keyword evidence="9" id="KW-1185">Reference proteome</keyword>
<proteinExistence type="inferred from homology"/>
<dbReference type="Gene3D" id="2.60.40.1170">
    <property type="entry name" value="Mu homology domain, subdomain B"/>
    <property type="match status" value="2"/>
</dbReference>
<dbReference type="InterPro" id="IPR017110">
    <property type="entry name" value="Stonin"/>
</dbReference>
<feature type="domain" description="MHD" evidence="7">
    <location>
        <begin position="566"/>
        <end position="874"/>
    </location>
</feature>
<keyword evidence="3 4" id="KW-0254">Endocytosis</keyword>
<dbReference type="InterPro" id="IPR036168">
    <property type="entry name" value="AP2_Mu_C_sf"/>
</dbReference>
<comment type="function">
    <text evidence="4">Adapter protein involved in endocytic machinery. Involved in the synaptic vesicle recycling. May facilitate clathrin-coated vesicle uncoating.</text>
</comment>
<feature type="region of interest" description="Disordered" evidence="5">
    <location>
        <begin position="544"/>
        <end position="563"/>
    </location>
</feature>
<dbReference type="InterPro" id="IPR022699">
    <property type="entry name" value="Stonin2_N"/>
</dbReference>
<feature type="compositionally biased region" description="Low complexity" evidence="5">
    <location>
        <begin position="545"/>
        <end position="559"/>
    </location>
</feature>
<dbReference type="SUPFAM" id="SSF49447">
    <property type="entry name" value="Second domain of Mu2 adaptin subunit (ap50) of ap2 adaptor"/>
    <property type="match status" value="1"/>
</dbReference>
<dbReference type="PIRSF" id="PIRSF037099">
    <property type="entry name" value="Stonin"/>
    <property type="match status" value="1"/>
</dbReference>
<evidence type="ECO:0000256" key="3">
    <source>
        <dbReference type="ARBA" id="ARBA00022583"/>
    </source>
</evidence>
<keyword evidence="4" id="KW-0770">Synapse</keyword>
<reference evidence="8" key="2">
    <citation type="submission" date="2020-02" db="EMBL/GenBank/DDBJ databases">
        <title>Esox lucius (northern pike) genome, fEsoLuc1, primary haplotype.</title>
        <authorList>
            <person name="Myers G."/>
            <person name="Karagic N."/>
            <person name="Meyer A."/>
            <person name="Pippel M."/>
            <person name="Reichard M."/>
            <person name="Winkler S."/>
            <person name="Tracey A."/>
            <person name="Sims Y."/>
            <person name="Howe K."/>
            <person name="Rhie A."/>
            <person name="Formenti G."/>
            <person name="Durbin R."/>
            <person name="Fedrigo O."/>
            <person name="Jarvis E.D."/>
        </authorList>
    </citation>
    <scope>NUCLEOTIDE SEQUENCE [LARGE SCALE GENOMIC DNA]</scope>
</reference>
<keyword evidence="4" id="KW-0771">Synaptosome</keyword>
<dbReference type="PROSITE" id="PS51070">
    <property type="entry name" value="SHD"/>
    <property type="match status" value="1"/>
</dbReference>
<dbReference type="GO" id="GO:0005737">
    <property type="term" value="C:cytoplasm"/>
    <property type="evidence" value="ECO:0007669"/>
    <property type="project" value="UniProtKB-SubCell"/>
</dbReference>
<name>A0A3P8YN02_ESOLU</name>
<sequence length="899" mass="100133">MATASRSGSGRAGWVAFAEEAFRTSTDHHADVNSSLQRPSPAHSESSSSVEPLAPPPQQSAWVLFEEKPWPSPNHQSQVKGTTRHSMCSTASFWSAVPPSESSWTQSEPGSTWTTQSEQSSVSIGASSSDLPSLNAEDKPNETSSRPQSPNSSVFPEDEGIEMDSVSWTSNTKLPISQLETPSSTGRFSSWVTFDDDENMPLVHCRERPSHSHHGLSHFQDANSHLINSLPDVCDQNMIQNRHLLDLTPGGNLPQTLLTVGTTTYTKKNPFLCEDLSDIQPSPINPFSSYFDSKQEVPSQPIQHSGPAHHRDSTPCAFTFSSPFFHCPSSHSQELKRESNAVFTSDFEPSGVGETATTPQERLDLNQMRNLHIVDPDDPGSPTLPDDSVEEAQEAMEDGVEGKEESSPYLPNHMAPQEGWAMLLRIPEKKNIMSSRHWGPIYVRLSDDGVLQMFYEKGLEKPFRTLKLDPRHEASEHRLQNYDEAGRVHTISVDLVQYRERRRIQPKSPITHQPIREQLVKLGTTCYYDYQSFRHSLEETLRRLPASTSGASPGTAGSPVGTGLTEEEVQVEIRDEFYGTVAAGDGRILKQLVVTRVHVLAFLSGSAGCRLGLNDVQVKGKEVVSRHDIIPNTTTRWIRLRDCELHDEHADELEFLSSRQVVFTPPPCRRFQLLAFRTAFAEKTLPFTLRTVASIRGAEVTLQSWLLMSQGFSSNRDALNVIPCENVMIRYPIPEIWAKNFRREGVMGERSLKARFNKGASFGTASTSGSEPVMRVTLGTAKYEQAFIAVVWRLSRLPDKNSALGHPHTFFCRLELGSDREVPDSLQNYLEVEFDMPAASASKATVRSLSVEDRAQVKKWITYKSHYSYQVPIELKADGVSESSSPTLEPEMPGDCSQQ</sequence>
<keyword evidence="2 4" id="KW-0963">Cytoplasm</keyword>
<dbReference type="GO" id="GO:0043005">
    <property type="term" value="C:neuron projection"/>
    <property type="evidence" value="ECO:0007669"/>
    <property type="project" value="UniProtKB-KW"/>
</dbReference>
<evidence type="ECO:0000313" key="8">
    <source>
        <dbReference type="Ensembl" id="ENSELUP00000017517.3"/>
    </source>
</evidence>
<reference evidence="9" key="1">
    <citation type="journal article" date="2014" name="PLoS ONE">
        <title>The genome and linkage map of the northern pike (Esox lucius): conserved synteny revealed between the salmonid sister group and the Neoteleostei.</title>
        <authorList>
            <person name="Rondeau E.B."/>
            <person name="Minkley D.R."/>
            <person name="Leong J.S."/>
            <person name="Messmer A.M."/>
            <person name="Jantzen J.R."/>
            <person name="von Schalburg K.R."/>
            <person name="Lemon C."/>
            <person name="Bird N.H."/>
            <person name="Koop B.F."/>
        </authorList>
    </citation>
    <scope>NUCLEOTIDE SEQUENCE</scope>
</reference>
<dbReference type="GeneID" id="105015438"/>
<comment type="similarity">
    <text evidence="1 4">Belongs to the Stoned B family.</text>
</comment>
<dbReference type="InterPro" id="IPR028565">
    <property type="entry name" value="MHD"/>
</dbReference>